<reference evidence="12" key="1">
    <citation type="submission" date="2022-06" db="EMBL/GenBank/DDBJ databases">
        <title>Rothia sp. isolated from sandalwood seedling.</title>
        <authorList>
            <person name="Tuikhar N."/>
            <person name="Kirdat K."/>
            <person name="Thorat V."/>
            <person name="Swetha P."/>
            <person name="Padma S."/>
            <person name="Sundararaj R."/>
            <person name="Yadav A."/>
        </authorList>
    </citation>
    <scope>NUCLEOTIDE SEQUENCE</scope>
    <source>
        <strain evidence="12">AR01</strain>
    </source>
</reference>
<dbReference type="InterPro" id="IPR051351">
    <property type="entry name" value="Ascorbate-PTS_EIIA_comp"/>
</dbReference>
<evidence type="ECO:0000313" key="13">
    <source>
        <dbReference type="Proteomes" id="UP001139502"/>
    </source>
</evidence>
<keyword evidence="7" id="KW-0418">Kinase</keyword>
<evidence type="ECO:0000256" key="3">
    <source>
        <dbReference type="ARBA" id="ARBA00022490"/>
    </source>
</evidence>
<dbReference type="AlphaFoldDB" id="A0A9X2H949"/>
<dbReference type="Proteomes" id="UP001139502">
    <property type="component" value="Unassembled WGS sequence"/>
</dbReference>
<dbReference type="Gene3D" id="3.40.930.10">
    <property type="entry name" value="Mannitol-specific EII, Chain A"/>
    <property type="match status" value="1"/>
</dbReference>
<dbReference type="EMBL" id="JANAFB010000008">
    <property type="protein sequence ID" value="MCP3425369.1"/>
    <property type="molecule type" value="Genomic_DNA"/>
</dbReference>
<keyword evidence="4" id="KW-0597">Phosphoprotein</keyword>
<dbReference type="SUPFAM" id="SSF55804">
    <property type="entry name" value="Phoshotransferase/anion transport protein"/>
    <property type="match status" value="1"/>
</dbReference>
<keyword evidence="2" id="KW-0813">Transport</keyword>
<evidence type="ECO:0000256" key="4">
    <source>
        <dbReference type="ARBA" id="ARBA00022553"/>
    </source>
</evidence>
<dbReference type="InterPro" id="IPR002178">
    <property type="entry name" value="PTS_EIIA_type-2_dom"/>
</dbReference>
<evidence type="ECO:0000256" key="10">
    <source>
        <dbReference type="ARBA" id="ARBA00042072"/>
    </source>
</evidence>
<comment type="subcellular location">
    <subcellularLocation>
        <location evidence="1">Cytoplasm</location>
    </subcellularLocation>
</comment>
<dbReference type="GO" id="GO:0009401">
    <property type="term" value="P:phosphoenolpyruvate-dependent sugar phosphotransferase system"/>
    <property type="evidence" value="ECO:0007669"/>
    <property type="project" value="UniProtKB-KW"/>
</dbReference>
<evidence type="ECO:0000256" key="8">
    <source>
        <dbReference type="ARBA" id="ARBA00037387"/>
    </source>
</evidence>
<keyword evidence="13" id="KW-1185">Reference proteome</keyword>
<dbReference type="PROSITE" id="PS51094">
    <property type="entry name" value="PTS_EIIA_TYPE_2"/>
    <property type="match status" value="1"/>
</dbReference>
<keyword evidence="3" id="KW-0963">Cytoplasm</keyword>
<keyword evidence="5" id="KW-0808">Transferase</keyword>
<dbReference type="PANTHER" id="PTHR36203">
    <property type="entry name" value="ASCORBATE-SPECIFIC PTS SYSTEM EIIA COMPONENT"/>
    <property type="match status" value="1"/>
</dbReference>
<evidence type="ECO:0000256" key="7">
    <source>
        <dbReference type="ARBA" id="ARBA00022777"/>
    </source>
</evidence>
<keyword evidence="12" id="KW-0762">Sugar transport</keyword>
<evidence type="ECO:0000256" key="1">
    <source>
        <dbReference type="ARBA" id="ARBA00004496"/>
    </source>
</evidence>
<gene>
    <name evidence="12" type="ORF">NBM05_04890</name>
</gene>
<dbReference type="InterPro" id="IPR016152">
    <property type="entry name" value="PTrfase/Anion_transptr"/>
</dbReference>
<feature type="domain" description="PTS EIIA type-2" evidence="11">
    <location>
        <begin position="1"/>
        <end position="147"/>
    </location>
</feature>
<comment type="function">
    <text evidence="8">The phosphoenolpyruvate-dependent sugar phosphotransferase system (sugar PTS), a major carbohydrate active transport system, catalyzes the phosphorylation of incoming sugar substrates concomitantly with their translocation across the cell membrane. The enzyme II UlaABC PTS system is involved in ascorbate transport.</text>
</comment>
<dbReference type="GO" id="GO:0016301">
    <property type="term" value="F:kinase activity"/>
    <property type="evidence" value="ECO:0007669"/>
    <property type="project" value="UniProtKB-KW"/>
</dbReference>
<protein>
    <recommendedName>
        <fullName evidence="9">Ascorbate-specific PTS system EIIA component</fullName>
    </recommendedName>
    <alternativeName>
        <fullName evidence="10">Ascorbate-specific phosphotransferase enzyme IIA component</fullName>
    </alternativeName>
</protein>
<evidence type="ECO:0000256" key="2">
    <source>
        <dbReference type="ARBA" id="ARBA00022448"/>
    </source>
</evidence>
<evidence type="ECO:0000256" key="6">
    <source>
        <dbReference type="ARBA" id="ARBA00022683"/>
    </source>
</evidence>
<dbReference type="PANTHER" id="PTHR36203:SF1">
    <property type="entry name" value="ASCORBATE-SPECIFIC PTS SYSTEM EIIA COMPONENT"/>
    <property type="match status" value="1"/>
</dbReference>
<sequence>MLEHHLTEDRVLFAAPRDWRAAVREAARPLVADGSVEPRYVEKILETIAAPGGTYMDLGFGITLAHARPEEGVERTALSLLIPERPLDLADDPEHPVRAVFVLAATGTDDHQQTMAELARLLMDPEARSALLAARAHDDVARLLRPAG</sequence>
<evidence type="ECO:0000256" key="9">
    <source>
        <dbReference type="ARBA" id="ARBA00041175"/>
    </source>
</evidence>
<name>A0A9X2H949_9MICC</name>
<evidence type="ECO:0000256" key="5">
    <source>
        <dbReference type="ARBA" id="ARBA00022679"/>
    </source>
</evidence>
<dbReference type="RefSeq" id="WP_254165529.1">
    <property type="nucleotide sequence ID" value="NZ_JANAFB010000008.1"/>
</dbReference>
<dbReference type="Pfam" id="PF00359">
    <property type="entry name" value="PTS_EIIA_2"/>
    <property type="match status" value="1"/>
</dbReference>
<accession>A0A9X2H949</accession>
<comment type="caution">
    <text evidence="12">The sequence shown here is derived from an EMBL/GenBank/DDBJ whole genome shotgun (WGS) entry which is preliminary data.</text>
</comment>
<organism evidence="12 13">
    <name type="scientific">Rothia santali</name>
    <dbReference type="NCBI Taxonomy" id="2949643"/>
    <lineage>
        <taxon>Bacteria</taxon>
        <taxon>Bacillati</taxon>
        <taxon>Actinomycetota</taxon>
        <taxon>Actinomycetes</taxon>
        <taxon>Micrococcales</taxon>
        <taxon>Micrococcaceae</taxon>
        <taxon>Rothia</taxon>
    </lineage>
</organism>
<proteinExistence type="predicted"/>
<dbReference type="GO" id="GO:0005737">
    <property type="term" value="C:cytoplasm"/>
    <property type="evidence" value="ECO:0007669"/>
    <property type="project" value="UniProtKB-SubCell"/>
</dbReference>
<evidence type="ECO:0000313" key="12">
    <source>
        <dbReference type="EMBL" id="MCP3425369.1"/>
    </source>
</evidence>
<evidence type="ECO:0000259" key="11">
    <source>
        <dbReference type="PROSITE" id="PS51094"/>
    </source>
</evidence>
<keyword evidence="6" id="KW-0598">Phosphotransferase system</keyword>